<sequence length="221" mass="23528">MITAQLRCNVGFRRARSAKARCDGKPKLCRGALTCLTTGLGAVPFLFVKLPECKLQVYSEYAVARVRFEVHPGHIGIWGLSVANAVAAGMMLAASSGMLLEAGGLFIRASEGLHGDDEEEESEIAALHEALVERKQWRKAMLIFTVMLAAQLLLTMEPALFCHSAAEGIAVGVAFSRRLNTEFGVYISLLLAASGVSATLTALIAILTSALAAFLFVEVGS</sequence>
<reference evidence="2 3" key="1">
    <citation type="submission" date="2016-02" db="EMBL/GenBank/DDBJ databases">
        <title>Genome analysis of coral dinoflagellate symbionts highlights evolutionary adaptations to a symbiotic lifestyle.</title>
        <authorList>
            <person name="Aranda M."/>
            <person name="Li Y."/>
            <person name="Liew Y.J."/>
            <person name="Baumgarten S."/>
            <person name="Simakov O."/>
            <person name="Wilson M."/>
            <person name="Piel J."/>
            <person name="Ashoor H."/>
            <person name="Bougouffa S."/>
            <person name="Bajic V.B."/>
            <person name="Ryu T."/>
            <person name="Ravasi T."/>
            <person name="Bayer T."/>
            <person name="Micklem G."/>
            <person name="Kim H."/>
            <person name="Bhak J."/>
            <person name="Lajeunesse T.C."/>
            <person name="Voolstra C.R."/>
        </authorList>
    </citation>
    <scope>NUCLEOTIDE SEQUENCE [LARGE SCALE GENOMIC DNA]</scope>
    <source>
        <strain evidence="2 3">CCMP2467</strain>
    </source>
</reference>
<proteinExistence type="predicted"/>
<feature type="transmembrane region" description="Helical" evidence="1">
    <location>
        <begin position="186"/>
        <end position="217"/>
    </location>
</feature>
<keyword evidence="1" id="KW-0472">Membrane</keyword>
<keyword evidence="1" id="KW-1133">Transmembrane helix</keyword>
<dbReference type="EMBL" id="LSRX01000750">
    <property type="protein sequence ID" value="OLP89654.1"/>
    <property type="molecule type" value="Genomic_DNA"/>
</dbReference>
<evidence type="ECO:0000256" key="1">
    <source>
        <dbReference type="SAM" id="Phobius"/>
    </source>
</evidence>
<comment type="caution">
    <text evidence="2">The sequence shown here is derived from an EMBL/GenBank/DDBJ whole genome shotgun (WGS) entry which is preliminary data.</text>
</comment>
<organism evidence="2 3">
    <name type="scientific">Symbiodinium microadriaticum</name>
    <name type="common">Dinoflagellate</name>
    <name type="synonym">Zooxanthella microadriatica</name>
    <dbReference type="NCBI Taxonomy" id="2951"/>
    <lineage>
        <taxon>Eukaryota</taxon>
        <taxon>Sar</taxon>
        <taxon>Alveolata</taxon>
        <taxon>Dinophyceae</taxon>
        <taxon>Suessiales</taxon>
        <taxon>Symbiodiniaceae</taxon>
        <taxon>Symbiodinium</taxon>
    </lineage>
</organism>
<evidence type="ECO:0000313" key="2">
    <source>
        <dbReference type="EMBL" id="OLP89654.1"/>
    </source>
</evidence>
<gene>
    <name evidence="2" type="ORF">AK812_SmicGene28858</name>
</gene>
<feature type="transmembrane region" description="Helical" evidence="1">
    <location>
        <begin position="75"/>
        <end position="100"/>
    </location>
</feature>
<protein>
    <submittedName>
        <fullName evidence="2">Uncharacterized protein</fullName>
    </submittedName>
</protein>
<keyword evidence="1" id="KW-0812">Transmembrane</keyword>
<evidence type="ECO:0000313" key="3">
    <source>
        <dbReference type="Proteomes" id="UP000186817"/>
    </source>
</evidence>
<dbReference type="OrthoDB" id="185373at2759"/>
<feature type="transmembrane region" description="Helical" evidence="1">
    <location>
        <begin position="141"/>
        <end position="166"/>
    </location>
</feature>
<name>A0A1Q9D3D0_SYMMI</name>
<dbReference type="AlphaFoldDB" id="A0A1Q9D3D0"/>
<dbReference type="Proteomes" id="UP000186817">
    <property type="component" value="Unassembled WGS sequence"/>
</dbReference>
<keyword evidence="3" id="KW-1185">Reference proteome</keyword>
<accession>A0A1Q9D3D0</accession>